<reference evidence="3 4" key="1">
    <citation type="journal article" date="2016" name="Mol. Biol. Evol.">
        <title>Comparative Genomics of Early-Diverging Mushroom-Forming Fungi Provides Insights into the Origins of Lignocellulose Decay Capabilities.</title>
        <authorList>
            <person name="Nagy L.G."/>
            <person name="Riley R."/>
            <person name="Tritt A."/>
            <person name="Adam C."/>
            <person name="Daum C."/>
            <person name="Floudas D."/>
            <person name="Sun H."/>
            <person name="Yadav J.S."/>
            <person name="Pangilinan J."/>
            <person name="Larsson K.H."/>
            <person name="Matsuura K."/>
            <person name="Barry K."/>
            <person name="Labutti K."/>
            <person name="Kuo R."/>
            <person name="Ohm R.A."/>
            <person name="Bhattacharya S.S."/>
            <person name="Shirouzu T."/>
            <person name="Yoshinaga Y."/>
            <person name="Martin F.M."/>
            <person name="Grigoriev I.V."/>
            <person name="Hibbett D.S."/>
        </authorList>
    </citation>
    <scope>NUCLEOTIDE SEQUENCE [LARGE SCALE GENOMIC DNA]</scope>
    <source>
        <strain evidence="3 4">HHB12029</strain>
    </source>
</reference>
<gene>
    <name evidence="3" type="ORF">EXIGLDRAFT_241070</name>
</gene>
<keyword evidence="2" id="KW-0812">Transmembrane</keyword>
<dbReference type="AlphaFoldDB" id="A0A165Q6S1"/>
<dbReference type="EMBL" id="KV425884">
    <property type="protein sequence ID" value="KZW03169.1"/>
    <property type="molecule type" value="Genomic_DNA"/>
</dbReference>
<evidence type="ECO:0000313" key="4">
    <source>
        <dbReference type="Proteomes" id="UP000077266"/>
    </source>
</evidence>
<evidence type="ECO:0000256" key="1">
    <source>
        <dbReference type="SAM" id="MobiDB-lite"/>
    </source>
</evidence>
<keyword evidence="2" id="KW-1133">Transmembrane helix</keyword>
<feature type="compositionally biased region" description="Polar residues" evidence="1">
    <location>
        <begin position="230"/>
        <end position="256"/>
    </location>
</feature>
<organism evidence="3 4">
    <name type="scientific">Exidia glandulosa HHB12029</name>
    <dbReference type="NCBI Taxonomy" id="1314781"/>
    <lineage>
        <taxon>Eukaryota</taxon>
        <taxon>Fungi</taxon>
        <taxon>Dikarya</taxon>
        <taxon>Basidiomycota</taxon>
        <taxon>Agaricomycotina</taxon>
        <taxon>Agaricomycetes</taxon>
        <taxon>Auriculariales</taxon>
        <taxon>Exidiaceae</taxon>
        <taxon>Exidia</taxon>
    </lineage>
</organism>
<sequence>MRDGARFPPRLSLSFPPPAALMRTLPLVLLCVLGRIAGILGQSVSIGNDNWGLELALTTPPRACQPLRMYYNIGPVSDPPDFVKYPDTAVVQFLTPDSSETEWMTWHPPNGQGVFSWTVPLPAGKQFVVKNFQGYKQVFTVASGSSGCGETATNVTSSFAYGSLNTGVFQTLKTKSYSSYSVTPDSQFHGVDMPSSANVVTVPLGADRSPPATSTPPSTSNGSTPDKGNDGSTSDKPVPNVTTSPGTSDQPQGQNPGSSTGTSNGASSVTGTNAVSPTSSPHTTTLGASSAADNSSPSSPAAANGDPAGAPSSGNSGPTSLPAATETVTTTSHDTNVAAIVGGLLGALAVGVGIGAFIVWLHRRRRRRARMAEIVSIPPMRSETPKTIATAATSDRKRPLFVPPPTDSDYGSDTFAGLSEYPISVAPDDERQAPPTYSRFA</sequence>
<name>A0A165Q6S1_EXIGL</name>
<protein>
    <submittedName>
        <fullName evidence="3">Uncharacterized protein</fullName>
    </submittedName>
</protein>
<feature type="compositionally biased region" description="Low complexity" evidence="1">
    <location>
        <begin position="209"/>
        <end position="225"/>
    </location>
</feature>
<feature type="transmembrane region" description="Helical" evidence="2">
    <location>
        <begin position="337"/>
        <end position="361"/>
    </location>
</feature>
<accession>A0A165Q6S1</accession>
<dbReference type="Proteomes" id="UP000077266">
    <property type="component" value="Unassembled WGS sequence"/>
</dbReference>
<feature type="compositionally biased region" description="Low complexity" evidence="1">
    <location>
        <begin position="257"/>
        <end position="272"/>
    </location>
</feature>
<feature type="compositionally biased region" description="Low complexity" evidence="1">
    <location>
        <begin position="287"/>
        <end position="314"/>
    </location>
</feature>
<dbReference type="OrthoDB" id="3267562at2759"/>
<evidence type="ECO:0000256" key="2">
    <source>
        <dbReference type="SAM" id="Phobius"/>
    </source>
</evidence>
<feature type="compositionally biased region" description="Polar residues" evidence="1">
    <location>
        <begin position="273"/>
        <end position="286"/>
    </location>
</feature>
<feature type="region of interest" description="Disordered" evidence="1">
    <location>
        <begin position="201"/>
        <end position="327"/>
    </location>
</feature>
<keyword evidence="4" id="KW-1185">Reference proteome</keyword>
<evidence type="ECO:0000313" key="3">
    <source>
        <dbReference type="EMBL" id="KZW03169.1"/>
    </source>
</evidence>
<keyword evidence="2" id="KW-0472">Membrane</keyword>
<proteinExistence type="predicted"/>
<dbReference type="InParanoid" id="A0A165Q6S1"/>